<keyword evidence="5" id="KW-0472">Membrane</keyword>
<dbReference type="RefSeq" id="XP_035325462.1">
    <property type="nucleotide sequence ID" value="XM_035462532.1"/>
</dbReference>
<reference evidence="6" key="1">
    <citation type="submission" date="2020-03" db="EMBL/GenBank/DDBJ databases">
        <title>Site-based positive gene gene selection in Geosmithia morbida across the United States reveals a broad range of putative effectors and factors for local host and environmental adapation.</title>
        <authorList>
            <person name="Onufrak A."/>
            <person name="Murdoch R.W."/>
            <person name="Gazis R."/>
            <person name="Huff M."/>
            <person name="Staton M."/>
            <person name="Klingeman W."/>
            <person name="Hadziabdic D."/>
        </authorList>
    </citation>
    <scope>NUCLEOTIDE SEQUENCE</scope>
    <source>
        <strain evidence="6">1262</strain>
    </source>
</reference>
<evidence type="ECO:0000256" key="2">
    <source>
        <dbReference type="ARBA" id="ARBA00022692"/>
    </source>
</evidence>
<keyword evidence="3" id="KW-1133">Transmembrane helix</keyword>
<dbReference type="InterPro" id="IPR013946">
    <property type="entry name" value="NCA2-like"/>
</dbReference>
<dbReference type="Proteomes" id="UP000749293">
    <property type="component" value="Unassembled WGS sequence"/>
</dbReference>
<comment type="caution">
    <text evidence="6">The sequence shown here is derived from an EMBL/GenBank/DDBJ whole genome shotgun (WGS) entry which is preliminary data.</text>
</comment>
<name>A0A9P4Z1E8_9HYPO</name>
<dbReference type="GO" id="GO:0005741">
    <property type="term" value="C:mitochondrial outer membrane"/>
    <property type="evidence" value="ECO:0007669"/>
    <property type="project" value="TreeGrafter"/>
</dbReference>
<comment type="subcellular location">
    <subcellularLocation>
        <location evidence="1">Mitochondrion membrane</location>
        <topology evidence="1">Multi-pass membrane protein</topology>
    </subcellularLocation>
</comment>
<evidence type="ECO:0000313" key="6">
    <source>
        <dbReference type="EMBL" id="KAF4126810.1"/>
    </source>
</evidence>
<keyword evidence="2" id="KW-0812">Transmembrane</keyword>
<evidence type="ECO:0000256" key="1">
    <source>
        <dbReference type="ARBA" id="ARBA00004225"/>
    </source>
</evidence>
<protein>
    <submittedName>
        <fullName evidence="6">Nuclear control of ATPase protein 2</fullName>
    </submittedName>
</protein>
<evidence type="ECO:0000256" key="5">
    <source>
        <dbReference type="ARBA" id="ARBA00023136"/>
    </source>
</evidence>
<keyword evidence="4" id="KW-0496">Mitochondrion</keyword>
<proteinExistence type="predicted"/>
<accession>A0A9P4Z1E8</accession>
<evidence type="ECO:0000256" key="3">
    <source>
        <dbReference type="ARBA" id="ARBA00022989"/>
    </source>
</evidence>
<organism evidence="6 7">
    <name type="scientific">Geosmithia morbida</name>
    <dbReference type="NCBI Taxonomy" id="1094350"/>
    <lineage>
        <taxon>Eukaryota</taxon>
        <taxon>Fungi</taxon>
        <taxon>Dikarya</taxon>
        <taxon>Ascomycota</taxon>
        <taxon>Pezizomycotina</taxon>
        <taxon>Sordariomycetes</taxon>
        <taxon>Hypocreomycetidae</taxon>
        <taxon>Hypocreales</taxon>
        <taxon>Bionectriaceae</taxon>
        <taxon>Geosmithia</taxon>
    </lineage>
</organism>
<dbReference type="GeneID" id="55966777"/>
<gene>
    <name evidence="6" type="ORF">GMORB2_0547</name>
</gene>
<dbReference type="PANTHER" id="PTHR28234:SF1">
    <property type="entry name" value="NUCLEAR CONTROL OF ATPASE PROTEIN 2"/>
    <property type="match status" value="1"/>
</dbReference>
<dbReference type="EMBL" id="JAANYQ010000001">
    <property type="protein sequence ID" value="KAF4126810.1"/>
    <property type="molecule type" value="Genomic_DNA"/>
</dbReference>
<dbReference type="AlphaFoldDB" id="A0A9P4Z1E8"/>
<evidence type="ECO:0000256" key="4">
    <source>
        <dbReference type="ARBA" id="ARBA00023128"/>
    </source>
</evidence>
<keyword evidence="7" id="KW-1185">Reference proteome</keyword>
<dbReference type="OrthoDB" id="413313at2759"/>
<sequence length="665" mass="74790">MASLVADQIRRLDAYLDRLPVLSEVSSEEASSASGENQQGFAVADAFSNPRLDELLSIVKSLSATNSSRPLLPVRNIRQLLVRSGIHKSDLDPTEVTVRSPYETEIEWLLVSKAAVQLHGAILNSFLDHIAPLSNHIWYWDEVLGSYAYSSLYTVQTSPWRFHAWSLDIFQRTLTRTHNSPPPTYFATIAHGFLPQRWGRFYSLVRDSIRERSFANIQRKVLSPVAFCRGEARRKQAAMKKLREVTACGLGVLMCEGLQFVQEDDKALVQDHSDLKGTVERSVVLMDMVLKEVCHVEQSVADFEEKIFAGVEQDPELSVHVEDIDGSINRPAVLGRRLLHIIDNILPQHAESIADITRRNGQPSPIVRYWLPAIVCTVSSTTILRLVVNHQADILDWIANLGATARDFWFNWVIEPSRKVLQTIRHDQSSEIAIMSRDSLKADRESLERMVVDFAVDNPRFADATGSTLTEDQIALIRSKVAEGDVTPVLKAFEKDLRKPLVGAVRGDLVRSLLIQVQKTKVDLEVAMTGIDALLKSQELVFGLVGLTPGVIMSIGFLQYFRGLFGGRSGQRRSTTAKQAVRVLRNIDRVLTEAPPVDNNMPSYTHHGLLLCEVQTLRSLASRLMPSEIEREFLEDLSDLSKLRGAQFQAQALSRIRWAYARWLR</sequence>
<dbReference type="PANTHER" id="PTHR28234">
    <property type="entry name" value="NUCLEAR CONTROL OF ATPASE PROTEIN 2"/>
    <property type="match status" value="1"/>
</dbReference>
<dbReference type="Pfam" id="PF08637">
    <property type="entry name" value="NCA2"/>
    <property type="match status" value="1"/>
</dbReference>
<evidence type="ECO:0000313" key="7">
    <source>
        <dbReference type="Proteomes" id="UP000749293"/>
    </source>
</evidence>